<evidence type="ECO:0000256" key="7">
    <source>
        <dbReference type="ARBA" id="ARBA00023049"/>
    </source>
</evidence>
<comment type="subcellular location">
    <subcellularLocation>
        <location evidence="1">Secreted</location>
    </subcellularLocation>
</comment>
<accession>A0A158Q9Z3</accession>
<dbReference type="InterPro" id="IPR050439">
    <property type="entry name" value="ADAMTS_ADAMTS-like"/>
</dbReference>
<evidence type="ECO:0000256" key="2">
    <source>
        <dbReference type="ARBA" id="ARBA00022525"/>
    </source>
</evidence>
<dbReference type="GO" id="GO:0030198">
    <property type="term" value="P:extracellular matrix organization"/>
    <property type="evidence" value="ECO:0007669"/>
    <property type="project" value="TreeGrafter"/>
</dbReference>
<dbReference type="SUPFAM" id="SSF55486">
    <property type="entry name" value="Metalloproteases ('zincins'), catalytic domain"/>
    <property type="match status" value="1"/>
</dbReference>
<evidence type="ECO:0000256" key="1">
    <source>
        <dbReference type="ARBA" id="ARBA00004613"/>
    </source>
</evidence>
<sequence>MKDVVQLYFITIPIHIKNNQCSAIAPFLTVDELRYTFGVKHISEAVNIPSYKTILPNAKYGDDGSLERLLINVDDEEHNLEFEPTLKQLVVPQFTTVYRNADGSGRLEVGKMPESCHYHHRSNHTYASASVCDGHFKGIIIKPSGVYVIHPIPDRSNHGLHVLYKREVNQDFCGLDLEVTAGDLLEAENGVHEDVFVTGQQLAREGDLIVELAIFVDELLWKHFYSQHGTNAEKKLQDYALTMLNNIQIMYYQPSAVPQLTFHVIRFEVLTSQPSALAPHLHDNGHAQYYLKCFCQYQKNLAVRDWDHALLLTGYDIHRGSGSRSISGIARLDGMCDPWNTCTLAEGLDFTSAFIGTHELGHSVGMRHDEPFCQSTHIMSSSLGPGKLTWSTCSLRDYHLFLQRLDISGRNCLRVSTLPEKLTIRPDIKPGQVYDADSQCRMMHGSTYKQVKPRRDHYDGICYMMWCGQNTFGRIITSHPALEGTFCGPSKWCELGRCIPWPGSSATSLSHPKRVDGQWSSWSEPSCRDCSCSDLIGSIGIVVSSRSCTNPAPANGGFQCIGASNRALVCNLHCSSQVQTVDQYINQICEQHRRLRSDPELTGTGTQMTRYPQRACKVFCDVNGRTGRNFRFFGDNLPNGANCGPNAYCLDGECIQLSCENYALITRDVGCPTKRCPLNNSPAATGQWSVWSTWSACSQTCGGGIAQRDRQCENGKTCEGSSTESKSCNENLCPQTSMSGSWGEWTTWNQCSVTCGKGSQARYRRCNGSGRCNGNTMQVRQCDMGICNVGVVGLWGKWTEWSACSASCGPGIRIRNRFCTKEPCDGSGQSRMSCDLGPCGSNIGHWLEWGPWSECTRPCGTGARARSRSCSKIGCIGSRVEQETCNTQTCNYADAMWSGWSSWGSCSVSCGIGEQRRTRHCQHGDCQGPSTDTEPCDQGECINAEATWGGWGYWSVCSETCGRGTRKRVRKCYGNGRCKGHEYEREECNERRC</sequence>
<dbReference type="SUPFAM" id="SSF82895">
    <property type="entry name" value="TSP-1 type 1 repeat"/>
    <property type="match status" value="6"/>
</dbReference>
<keyword evidence="9" id="KW-0325">Glycoprotein</keyword>
<dbReference type="AlphaFoldDB" id="A0A158Q9Z3"/>
<name>A0A158Q9Z3_ENTVE</name>
<dbReference type="WBParaSite" id="EVEC_0000362101-mRNA-1">
    <property type="protein sequence ID" value="EVEC_0000362101-mRNA-1"/>
    <property type="gene ID" value="EVEC_0000362101"/>
</dbReference>
<gene>
    <name evidence="12" type="ORF">EVEC_LOCUS3329</name>
</gene>
<evidence type="ECO:0000256" key="4">
    <source>
        <dbReference type="ARBA" id="ARBA00022723"/>
    </source>
</evidence>
<feature type="domain" description="Peptidase M12B" evidence="11">
    <location>
        <begin position="208"/>
        <end position="404"/>
    </location>
</feature>
<dbReference type="PROSITE" id="PS50092">
    <property type="entry name" value="TSP1"/>
    <property type="match status" value="6"/>
</dbReference>
<keyword evidence="6 10" id="KW-0862">Zinc</keyword>
<dbReference type="InterPro" id="IPR057401">
    <property type="entry name" value="Adt-1/2-like_dom"/>
</dbReference>
<evidence type="ECO:0000313" key="12">
    <source>
        <dbReference type="EMBL" id="VDD88186.1"/>
    </source>
</evidence>
<organism evidence="14">
    <name type="scientific">Enterobius vermicularis</name>
    <name type="common">Human pinworm</name>
    <dbReference type="NCBI Taxonomy" id="51028"/>
    <lineage>
        <taxon>Eukaryota</taxon>
        <taxon>Metazoa</taxon>
        <taxon>Ecdysozoa</taxon>
        <taxon>Nematoda</taxon>
        <taxon>Chromadorea</taxon>
        <taxon>Rhabditida</taxon>
        <taxon>Spirurina</taxon>
        <taxon>Oxyuridomorpha</taxon>
        <taxon>Oxyuroidea</taxon>
        <taxon>Oxyuridae</taxon>
        <taxon>Enterobius</taxon>
    </lineage>
</organism>
<dbReference type="GO" id="GO:0004222">
    <property type="term" value="F:metalloendopeptidase activity"/>
    <property type="evidence" value="ECO:0007669"/>
    <property type="project" value="InterPro"/>
</dbReference>
<dbReference type="Pfam" id="PF01421">
    <property type="entry name" value="Reprolysin"/>
    <property type="match status" value="1"/>
</dbReference>
<dbReference type="InterPro" id="IPR024079">
    <property type="entry name" value="MetalloPept_cat_dom_sf"/>
</dbReference>
<keyword evidence="2" id="KW-0964">Secreted</keyword>
<evidence type="ECO:0000256" key="8">
    <source>
        <dbReference type="ARBA" id="ARBA00023157"/>
    </source>
</evidence>
<dbReference type="GO" id="GO:0031012">
    <property type="term" value="C:extracellular matrix"/>
    <property type="evidence" value="ECO:0007669"/>
    <property type="project" value="TreeGrafter"/>
</dbReference>
<dbReference type="OrthoDB" id="446173at2759"/>
<dbReference type="PANTHER" id="PTHR13723">
    <property type="entry name" value="ADAMTS A DISINTEGRIN AND METALLOPROTEASE WITH THROMBOSPONDIN MOTIFS PROTEASE"/>
    <property type="match status" value="1"/>
</dbReference>
<dbReference type="Proteomes" id="UP000274131">
    <property type="component" value="Unassembled WGS sequence"/>
</dbReference>
<dbReference type="Gene3D" id="3.40.390.10">
    <property type="entry name" value="Collagenase (Catalytic Domain)"/>
    <property type="match status" value="1"/>
</dbReference>
<dbReference type="PANTHER" id="PTHR13723:SF200">
    <property type="entry name" value="ADAM METALLOPEPTIDASE WITH THROMBOSPONDIN TYPE 1 MOTIF B, ISOFORM B"/>
    <property type="match status" value="1"/>
</dbReference>
<dbReference type="FunFam" id="2.20.100.10:FF:000001">
    <property type="entry name" value="semaphorin-5A isoform X1"/>
    <property type="match status" value="1"/>
</dbReference>
<evidence type="ECO:0000256" key="9">
    <source>
        <dbReference type="ARBA" id="ARBA00023180"/>
    </source>
</evidence>
<dbReference type="Pfam" id="PF17771">
    <property type="entry name" value="ADAMTS_CR_2"/>
    <property type="match status" value="1"/>
</dbReference>
<evidence type="ECO:0000256" key="10">
    <source>
        <dbReference type="PROSITE-ProRule" id="PRU00276"/>
    </source>
</evidence>
<keyword evidence="4 10" id="KW-0479">Metal-binding</keyword>
<keyword evidence="7" id="KW-0482">Metalloprotease</keyword>
<feature type="binding site" evidence="10">
    <location>
        <position position="368"/>
    </location>
    <ligand>
        <name>Zn(2+)</name>
        <dbReference type="ChEBI" id="CHEBI:29105"/>
        <note>catalytic</note>
    </ligand>
</feature>
<dbReference type="InterPro" id="IPR041645">
    <property type="entry name" value="ADAMTS_CR_2"/>
</dbReference>
<feature type="binding site" evidence="10">
    <location>
        <position position="358"/>
    </location>
    <ligand>
        <name>Zn(2+)</name>
        <dbReference type="ChEBI" id="CHEBI:29105"/>
        <note>catalytic</note>
    </ligand>
</feature>
<keyword evidence="3" id="KW-0645">Protease</keyword>
<dbReference type="PROSITE" id="PS50215">
    <property type="entry name" value="ADAM_MEPRO"/>
    <property type="match status" value="1"/>
</dbReference>
<dbReference type="Pfam" id="PF25379">
    <property type="entry name" value="Adt-1"/>
    <property type="match status" value="1"/>
</dbReference>
<feature type="binding site" evidence="10">
    <location>
        <position position="362"/>
    </location>
    <ligand>
        <name>Zn(2+)</name>
        <dbReference type="ChEBI" id="CHEBI:29105"/>
        <note>catalytic</note>
    </ligand>
</feature>
<evidence type="ECO:0000259" key="11">
    <source>
        <dbReference type="PROSITE" id="PS50215"/>
    </source>
</evidence>
<evidence type="ECO:0000313" key="14">
    <source>
        <dbReference type="WBParaSite" id="EVEC_0000362101-mRNA-1"/>
    </source>
</evidence>
<protein>
    <submittedName>
        <fullName evidence="14">Peptidase M12B domain-containing protein</fullName>
    </submittedName>
</protein>
<feature type="active site" evidence="10">
    <location>
        <position position="359"/>
    </location>
</feature>
<keyword evidence="8" id="KW-1015">Disulfide bond</keyword>
<dbReference type="Gene3D" id="2.20.100.10">
    <property type="entry name" value="Thrombospondin type-1 (TSP1) repeat"/>
    <property type="match status" value="7"/>
</dbReference>
<reference evidence="12 13" key="2">
    <citation type="submission" date="2018-10" db="EMBL/GenBank/DDBJ databases">
        <authorList>
            <consortium name="Pathogen Informatics"/>
        </authorList>
    </citation>
    <scope>NUCLEOTIDE SEQUENCE [LARGE SCALE GENOMIC DNA]</scope>
</reference>
<dbReference type="GO" id="GO:0005576">
    <property type="term" value="C:extracellular region"/>
    <property type="evidence" value="ECO:0007669"/>
    <property type="project" value="UniProtKB-SubCell"/>
</dbReference>
<comment type="caution">
    <text evidence="10">Lacks conserved residue(s) required for the propagation of feature annotation.</text>
</comment>
<dbReference type="InterPro" id="IPR036383">
    <property type="entry name" value="TSP1_rpt_sf"/>
</dbReference>
<proteinExistence type="predicted"/>
<dbReference type="SMART" id="SM00209">
    <property type="entry name" value="TSP1"/>
    <property type="match status" value="7"/>
</dbReference>
<dbReference type="Pfam" id="PF00090">
    <property type="entry name" value="TSP_1"/>
    <property type="match status" value="6"/>
</dbReference>
<evidence type="ECO:0000313" key="13">
    <source>
        <dbReference type="Proteomes" id="UP000274131"/>
    </source>
</evidence>
<dbReference type="InterPro" id="IPR000884">
    <property type="entry name" value="TSP1_rpt"/>
</dbReference>
<dbReference type="Gene3D" id="3.40.1620.60">
    <property type="match status" value="1"/>
</dbReference>
<dbReference type="GO" id="GO:0046872">
    <property type="term" value="F:metal ion binding"/>
    <property type="evidence" value="ECO:0007669"/>
    <property type="project" value="UniProtKB-KW"/>
</dbReference>
<dbReference type="EMBL" id="UXUI01007567">
    <property type="protein sequence ID" value="VDD88186.1"/>
    <property type="molecule type" value="Genomic_DNA"/>
</dbReference>
<keyword evidence="5" id="KW-0378">Hydrolase</keyword>
<evidence type="ECO:0000256" key="6">
    <source>
        <dbReference type="ARBA" id="ARBA00022833"/>
    </source>
</evidence>
<reference evidence="14" key="1">
    <citation type="submission" date="2016-04" db="UniProtKB">
        <authorList>
            <consortium name="WormBaseParasite"/>
        </authorList>
    </citation>
    <scope>IDENTIFICATION</scope>
</reference>
<dbReference type="InterPro" id="IPR001590">
    <property type="entry name" value="Peptidase_M12B"/>
</dbReference>
<evidence type="ECO:0000256" key="5">
    <source>
        <dbReference type="ARBA" id="ARBA00022801"/>
    </source>
</evidence>
<dbReference type="GO" id="GO:0006508">
    <property type="term" value="P:proteolysis"/>
    <property type="evidence" value="ECO:0007669"/>
    <property type="project" value="UniProtKB-KW"/>
</dbReference>
<evidence type="ECO:0000256" key="3">
    <source>
        <dbReference type="ARBA" id="ARBA00022670"/>
    </source>
</evidence>
<keyword evidence="13" id="KW-1185">Reference proteome</keyword>
<dbReference type="STRING" id="51028.A0A158Q9Z3"/>